<gene>
    <name evidence="1" type="ORF">NHP190012_11040</name>
</gene>
<dbReference type="Proteomes" id="UP000826146">
    <property type="component" value="Chromosome"/>
</dbReference>
<name>A0ABN6I8X9_9HELI</name>
<dbReference type="Pfam" id="PF01856">
    <property type="entry name" value="HP_OMP"/>
    <property type="match status" value="1"/>
</dbReference>
<dbReference type="EMBL" id="AP024819">
    <property type="protein sequence ID" value="BCZ19462.1"/>
    <property type="molecule type" value="Genomic_DNA"/>
</dbReference>
<evidence type="ECO:0008006" key="3">
    <source>
        <dbReference type="Google" id="ProtNLM"/>
    </source>
</evidence>
<evidence type="ECO:0000313" key="1">
    <source>
        <dbReference type="EMBL" id="BCZ19462.1"/>
    </source>
</evidence>
<dbReference type="InterPro" id="IPR002718">
    <property type="entry name" value="OMP_Helicobacter"/>
</dbReference>
<proteinExistence type="predicted"/>
<organism evidence="1 2">
    <name type="scientific">Helicobacter gastrofelis</name>
    <dbReference type="NCBI Taxonomy" id="2849642"/>
    <lineage>
        <taxon>Bacteria</taxon>
        <taxon>Pseudomonadati</taxon>
        <taxon>Campylobacterota</taxon>
        <taxon>Epsilonproteobacteria</taxon>
        <taxon>Campylobacterales</taxon>
        <taxon>Helicobacteraceae</taxon>
        <taxon>Helicobacter</taxon>
    </lineage>
</organism>
<reference evidence="1 2" key="1">
    <citation type="submission" date="2021-07" db="EMBL/GenBank/DDBJ databases">
        <title>Novel Helicobacter sp. Isolated from a cat.</title>
        <authorList>
            <person name="Rimbara E."/>
            <person name="Suzuki M."/>
        </authorList>
    </citation>
    <scope>NUCLEOTIDE SEQUENCE [LARGE SCALE GENOMIC DNA]</scope>
    <source>
        <strain evidence="2">NHP19-012</strain>
    </source>
</reference>
<sequence>MNIGFRTNVSKHNGFEIGLRIPLAVNYYYKGTYDGVTESVAYKRNVSVYFNYVFNF</sequence>
<protein>
    <recommendedName>
        <fullName evidence="3">Outer membrane protein</fullName>
    </recommendedName>
</protein>
<evidence type="ECO:0000313" key="2">
    <source>
        <dbReference type="Proteomes" id="UP000826146"/>
    </source>
</evidence>
<accession>A0ABN6I8X9</accession>
<keyword evidence="2" id="KW-1185">Reference proteome</keyword>